<accession>A0ABW6VHR0</accession>
<dbReference type="RefSeq" id="WP_387347093.1">
    <property type="nucleotide sequence ID" value="NZ_JBIAXI010000033.1"/>
</dbReference>
<gene>
    <name evidence="1" type="ORF">ACFY05_37470</name>
</gene>
<proteinExistence type="predicted"/>
<evidence type="ECO:0008006" key="3">
    <source>
        <dbReference type="Google" id="ProtNLM"/>
    </source>
</evidence>
<name>A0ABW6VHR0_MICFU</name>
<sequence length="148" mass="16588">MSWHDNALRLVRRKRNLPRESAGAGLPLIPSTFTGPGLRTRVRLPEPPQLAYPARGVGTLWETRPVIGACVLTSVLGRSRTPLLTELQAPASTAHGSGLGVHRYVVEGTIGLLHWFRRLRIRWETRDDIHKAFMTLAPATICWRDLVR</sequence>
<organism evidence="1 2">
    <name type="scientific">Microtetraspora fusca</name>
    <dbReference type="NCBI Taxonomy" id="1997"/>
    <lineage>
        <taxon>Bacteria</taxon>
        <taxon>Bacillati</taxon>
        <taxon>Actinomycetota</taxon>
        <taxon>Actinomycetes</taxon>
        <taxon>Streptosporangiales</taxon>
        <taxon>Streptosporangiaceae</taxon>
        <taxon>Microtetraspora</taxon>
    </lineage>
</organism>
<comment type="caution">
    <text evidence="1">The sequence shown here is derived from an EMBL/GenBank/DDBJ whole genome shotgun (WGS) entry which is preliminary data.</text>
</comment>
<dbReference type="EMBL" id="JBIAXI010000033">
    <property type="protein sequence ID" value="MFF4778528.1"/>
    <property type="molecule type" value="Genomic_DNA"/>
</dbReference>
<reference evidence="1 2" key="1">
    <citation type="submission" date="2024-10" db="EMBL/GenBank/DDBJ databases">
        <title>The Natural Products Discovery Center: Release of the First 8490 Sequenced Strains for Exploring Actinobacteria Biosynthetic Diversity.</title>
        <authorList>
            <person name="Kalkreuter E."/>
            <person name="Kautsar S.A."/>
            <person name="Yang D."/>
            <person name="Bader C.D."/>
            <person name="Teijaro C.N."/>
            <person name="Fluegel L."/>
            <person name="Davis C.M."/>
            <person name="Simpson J.R."/>
            <person name="Lauterbach L."/>
            <person name="Steele A.D."/>
            <person name="Gui C."/>
            <person name="Meng S."/>
            <person name="Li G."/>
            <person name="Viehrig K."/>
            <person name="Ye F."/>
            <person name="Su P."/>
            <person name="Kiefer A.F."/>
            <person name="Nichols A."/>
            <person name="Cepeda A.J."/>
            <person name="Yan W."/>
            <person name="Fan B."/>
            <person name="Jiang Y."/>
            <person name="Adhikari A."/>
            <person name="Zheng C.-J."/>
            <person name="Schuster L."/>
            <person name="Cowan T.M."/>
            <person name="Smanski M.J."/>
            <person name="Chevrette M.G."/>
            <person name="De Carvalho L.P.S."/>
            <person name="Shen B."/>
        </authorList>
    </citation>
    <scope>NUCLEOTIDE SEQUENCE [LARGE SCALE GENOMIC DNA]</scope>
    <source>
        <strain evidence="1 2">NPDC001281</strain>
    </source>
</reference>
<evidence type="ECO:0000313" key="1">
    <source>
        <dbReference type="EMBL" id="MFF4778528.1"/>
    </source>
</evidence>
<keyword evidence="2" id="KW-1185">Reference proteome</keyword>
<dbReference type="Proteomes" id="UP001602119">
    <property type="component" value="Unassembled WGS sequence"/>
</dbReference>
<protein>
    <recommendedName>
        <fullName evidence="3">Transposase</fullName>
    </recommendedName>
</protein>
<evidence type="ECO:0000313" key="2">
    <source>
        <dbReference type="Proteomes" id="UP001602119"/>
    </source>
</evidence>